<keyword evidence="4 9" id="KW-0812">Transmembrane</keyword>
<protein>
    <submittedName>
        <fullName evidence="10">Tricarboxylate/iron carrier</fullName>
    </submittedName>
</protein>
<keyword evidence="5" id="KW-0029">Amino-acid transport</keyword>
<evidence type="ECO:0000256" key="6">
    <source>
        <dbReference type="ARBA" id="ARBA00022989"/>
    </source>
</evidence>
<dbReference type="Pfam" id="PF03820">
    <property type="entry name" value="SFXNs"/>
    <property type="match status" value="1"/>
</dbReference>
<dbReference type="GO" id="GO:0006865">
    <property type="term" value="P:amino acid transport"/>
    <property type="evidence" value="ECO:0007669"/>
    <property type="project" value="UniProtKB-KW"/>
</dbReference>
<keyword evidence="8 9" id="KW-0472">Membrane</keyword>
<comment type="subcellular location">
    <subcellularLocation>
        <location evidence="1">Mitochondrion membrane</location>
        <topology evidence="1">Multi-pass membrane protein</topology>
    </subcellularLocation>
</comment>
<evidence type="ECO:0000256" key="8">
    <source>
        <dbReference type="ARBA" id="ARBA00023136"/>
    </source>
</evidence>
<accession>A0A5N7AP26</accession>
<dbReference type="EMBL" id="ML736423">
    <property type="protein sequence ID" value="KAE8371473.1"/>
    <property type="molecule type" value="Genomic_DNA"/>
</dbReference>
<feature type="transmembrane region" description="Helical" evidence="9">
    <location>
        <begin position="26"/>
        <end position="46"/>
    </location>
</feature>
<dbReference type="AlphaFoldDB" id="A0A5N7AP26"/>
<evidence type="ECO:0000256" key="1">
    <source>
        <dbReference type="ARBA" id="ARBA00004225"/>
    </source>
</evidence>
<evidence type="ECO:0000313" key="11">
    <source>
        <dbReference type="Proteomes" id="UP000326198"/>
    </source>
</evidence>
<evidence type="ECO:0000256" key="7">
    <source>
        <dbReference type="ARBA" id="ARBA00023128"/>
    </source>
</evidence>
<keyword evidence="7" id="KW-0496">Mitochondrion</keyword>
<keyword evidence="6 9" id="KW-1133">Transmembrane helix</keyword>
<feature type="transmembrane region" description="Helical" evidence="9">
    <location>
        <begin position="226"/>
        <end position="252"/>
    </location>
</feature>
<dbReference type="GO" id="GO:0015075">
    <property type="term" value="F:monoatomic ion transmembrane transporter activity"/>
    <property type="evidence" value="ECO:0007669"/>
    <property type="project" value="InterPro"/>
</dbReference>
<keyword evidence="11" id="KW-1185">Reference proteome</keyword>
<evidence type="ECO:0000256" key="3">
    <source>
        <dbReference type="ARBA" id="ARBA00022448"/>
    </source>
</evidence>
<evidence type="ECO:0000256" key="5">
    <source>
        <dbReference type="ARBA" id="ARBA00022970"/>
    </source>
</evidence>
<feature type="transmembrane region" description="Helical" evidence="9">
    <location>
        <begin position="124"/>
        <end position="145"/>
    </location>
</feature>
<dbReference type="PANTHER" id="PTHR11153">
    <property type="entry name" value="SIDEROFLEXIN"/>
    <property type="match status" value="1"/>
</dbReference>
<dbReference type="PANTHER" id="PTHR11153:SF6">
    <property type="entry name" value="SIDEROFLEXIN-5"/>
    <property type="match status" value="1"/>
</dbReference>
<comment type="similarity">
    <text evidence="2">Belongs to the sideroflexin family.</text>
</comment>
<organism evidence="10 11">
    <name type="scientific">Aspergillus bertholletiae</name>
    <dbReference type="NCBI Taxonomy" id="1226010"/>
    <lineage>
        <taxon>Eukaryota</taxon>
        <taxon>Fungi</taxon>
        <taxon>Dikarya</taxon>
        <taxon>Ascomycota</taxon>
        <taxon>Pezizomycotina</taxon>
        <taxon>Eurotiomycetes</taxon>
        <taxon>Eurotiomycetidae</taxon>
        <taxon>Eurotiales</taxon>
        <taxon>Aspergillaceae</taxon>
        <taxon>Aspergillus</taxon>
        <taxon>Aspergillus subgen. Circumdati</taxon>
    </lineage>
</organism>
<evidence type="ECO:0000256" key="2">
    <source>
        <dbReference type="ARBA" id="ARBA00005974"/>
    </source>
</evidence>
<dbReference type="GO" id="GO:1990542">
    <property type="term" value="P:mitochondrial transmembrane transport"/>
    <property type="evidence" value="ECO:0007669"/>
    <property type="project" value="TreeGrafter"/>
</dbReference>
<evidence type="ECO:0000256" key="9">
    <source>
        <dbReference type="SAM" id="Phobius"/>
    </source>
</evidence>
<keyword evidence="3" id="KW-0813">Transport</keyword>
<evidence type="ECO:0000313" key="10">
    <source>
        <dbReference type="EMBL" id="KAE8371473.1"/>
    </source>
</evidence>
<gene>
    <name evidence="10" type="ORF">BDV26DRAFT_276014</name>
</gene>
<sequence>MSPELWQAKKIIDSTLHPDTGEPVLLPFRMSCYVFSNLIVTAGMLIPGMKVNPRHAMPLFLAWQIANQSLNVAINSANANKSTPLSTAGMIKSYLMAVSASCSVALGLNSIVPRLKSVSPSTKLVLGRLVPFAAVASAGALNVFLMRGEEIRQGIDVYPFTPAASEEVDIEDKVPATSLGKSQKAATIAVGETAISRVVTSTPVMVIPPLLLLRFQKTELLKRRPYLAMLSSLLGLVFLTSAFALPFALGVFPQRLVMSSDNLEERFHGSGGENGQVVFNRGI</sequence>
<dbReference type="OrthoDB" id="6608471at2759"/>
<dbReference type="InterPro" id="IPR004686">
    <property type="entry name" value="Mtc"/>
</dbReference>
<dbReference type="Proteomes" id="UP000326198">
    <property type="component" value="Unassembled WGS sequence"/>
</dbReference>
<reference evidence="10 11" key="1">
    <citation type="submission" date="2019-04" db="EMBL/GenBank/DDBJ databases">
        <title>Friends and foes A comparative genomics studyof 23 Aspergillus species from section Flavi.</title>
        <authorList>
            <consortium name="DOE Joint Genome Institute"/>
            <person name="Kjaerbolling I."/>
            <person name="Vesth T."/>
            <person name="Frisvad J.C."/>
            <person name="Nybo J.L."/>
            <person name="Theobald S."/>
            <person name="Kildgaard S."/>
            <person name="Isbrandt T."/>
            <person name="Kuo A."/>
            <person name="Sato A."/>
            <person name="Lyhne E.K."/>
            <person name="Kogle M.E."/>
            <person name="Wiebenga A."/>
            <person name="Kun R.S."/>
            <person name="Lubbers R.J."/>
            <person name="Makela M.R."/>
            <person name="Barry K."/>
            <person name="Chovatia M."/>
            <person name="Clum A."/>
            <person name="Daum C."/>
            <person name="Haridas S."/>
            <person name="He G."/>
            <person name="LaButti K."/>
            <person name="Lipzen A."/>
            <person name="Mondo S."/>
            <person name="Riley R."/>
            <person name="Salamov A."/>
            <person name="Simmons B.A."/>
            <person name="Magnuson J.K."/>
            <person name="Henrissat B."/>
            <person name="Mortensen U.H."/>
            <person name="Larsen T.O."/>
            <person name="Devries R.P."/>
            <person name="Grigoriev I.V."/>
            <person name="Machida M."/>
            <person name="Baker S.E."/>
            <person name="Andersen M.R."/>
        </authorList>
    </citation>
    <scope>NUCLEOTIDE SEQUENCE [LARGE SCALE GENOMIC DNA]</scope>
    <source>
        <strain evidence="10 11">IBT 29228</strain>
    </source>
</reference>
<proteinExistence type="inferred from homology"/>
<evidence type="ECO:0000256" key="4">
    <source>
        <dbReference type="ARBA" id="ARBA00022692"/>
    </source>
</evidence>
<name>A0A5N7AP26_9EURO</name>
<dbReference type="GO" id="GO:0005743">
    <property type="term" value="C:mitochondrial inner membrane"/>
    <property type="evidence" value="ECO:0007669"/>
    <property type="project" value="TreeGrafter"/>
</dbReference>